<accession>A0AC60PX13</accession>
<dbReference type="EMBL" id="JABSTQ010009855">
    <property type="protein sequence ID" value="KAG0425364.1"/>
    <property type="molecule type" value="Genomic_DNA"/>
</dbReference>
<proteinExistence type="predicted"/>
<gene>
    <name evidence="1" type="ORF">HPB47_027465</name>
</gene>
<dbReference type="Proteomes" id="UP000805193">
    <property type="component" value="Unassembled WGS sequence"/>
</dbReference>
<feature type="non-terminal residue" evidence="1">
    <location>
        <position position="163"/>
    </location>
</feature>
<name>A0AC60PX13_IXOPE</name>
<comment type="caution">
    <text evidence="1">The sequence shown here is derived from an EMBL/GenBank/DDBJ whole genome shotgun (WGS) entry which is preliminary data.</text>
</comment>
<feature type="non-terminal residue" evidence="1">
    <location>
        <position position="1"/>
    </location>
</feature>
<organism evidence="1 2">
    <name type="scientific">Ixodes persulcatus</name>
    <name type="common">Taiga tick</name>
    <dbReference type="NCBI Taxonomy" id="34615"/>
    <lineage>
        <taxon>Eukaryota</taxon>
        <taxon>Metazoa</taxon>
        <taxon>Ecdysozoa</taxon>
        <taxon>Arthropoda</taxon>
        <taxon>Chelicerata</taxon>
        <taxon>Arachnida</taxon>
        <taxon>Acari</taxon>
        <taxon>Parasitiformes</taxon>
        <taxon>Ixodida</taxon>
        <taxon>Ixodoidea</taxon>
        <taxon>Ixodidae</taxon>
        <taxon>Ixodinae</taxon>
        <taxon>Ixodes</taxon>
    </lineage>
</organism>
<evidence type="ECO:0000313" key="2">
    <source>
        <dbReference type="Proteomes" id="UP000805193"/>
    </source>
</evidence>
<keyword evidence="2" id="KW-1185">Reference proteome</keyword>
<sequence>DNRRRRQHGAWGRGCRALLLPLSLFLSPSLPIRLAPSASGPAPCDRGATVCVCRAADEDGQKIPGRSVVSVRGASRQCRLRSGPDREGGRHAGPRRRRLPRRGRYPDEARVARRRRRPGLERGRLARARELGRQAGLHFRLRQLCRRPRQRLEVPVPGLRERR</sequence>
<protein>
    <submittedName>
        <fullName evidence="1">Uncharacterized protein</fullName>
    </submittedName>
</protein>
<reference evidence="1 2" key="1">
    <citation type="journal article" date="2020" name="Cell">
        <title>Large-Scale Comparative Analyses of Tick Genomes Elucidate Their Genetic Diversity and Vector Capacities.</title>
        <authorList>
            <consortium name="Tick Genome and Microbiome Consortium (TIGMIC)"/>
            <person name="Jia N."/>
            <person name="Wang J."/>
            <person name="Shi W."/>
            <person name="Du L."/>
            <person name="Sun Y."/>
            <person name="Zhan W."/>
            <person name="Jiang J.F."/>
            <person name="Wang Q."/>
            <person name="Zhang B."/>
            <person name="Ji P."/>
            <person name="Bell-Sakyi L."/>
            <person name="Cui X.M."/>
            <person name="Yuan T.T."/>
            <person name="Jiang B.G."/>
            <person name="Yang W.F."/>
            <person name="Lam T.T."/>
            <person name="Chang Q.C."/>
            <person name="Ding S.J."/>
            <person name="Wang X.J."/>
            <person name="Zhu J.G."/>
            <person name="Ruan X.D."/>
            <person name="Zhao L."/>
            <person name="Wei J.T."/>
            <person name="Ye R.Z."/>
            <person name="Que T.C."/>
            <person name="Du C.H."/>
            <person name="Zhou Y.H."/>
            <person name="Cheng J.X."/>
            <person name="Dai P.F."/>
            <person name="Guo W.B."/>
            <person name="Han X.H."/>
            <person name="Huang E.J."/>
            <person name="Li L.F."/>
            <person name="Wei W."/>
            <person name="Gao Y.C."/>
            <person name="Liu J.Z."/>
            <person name="Shao H.Z."/>
            <person name="Wang X."/>
            <person name="Wang C.C."/>
            <person name="Yang T.C."/>
            <person name="Huo Q.B."/>
            <person name="Li W."/>
            <person name="Chen H.Y."/>
            <person name="Chen S.E."/>
            <person name="Zhou L.G."/>
            <person name="Ni X.B."/>
            <person name="Tian J.H."/>
            <person name="Sheng Y."/>
            <person name="Liu T."/>
            <person name="Pan Y.S."/>
            <person name="Xia L.Y."/>
            <person name="Li J."/>
            <person name="Zhao F."/>
            <person name="Cao W.C."/>
        </authorList>
    </citation>
    <scope>NUCLEOTIDE SEQUENCE [LARGE SCALE GENOMIC DNA]</scope>
    <source>
        <strain evidence="1">Iper-2018</strain>
    </source>
</reference>
<evidence type="ECO:0000313" key="1">
    <source>
        <dbReference type="EMBL" id="KAG0425364.1"/>
    </source>
</evidence>